<comment type="similarity">
    <text evidence="1">Belongs to the UDP-glycosyltransferase family.</text>
</comment>
<dbReference type="GO" id="GO:0080044">
    <property type="term" value="F:quercetin 7-O-glucosyltransferase activity"/>
    <property type="evidence" value="ECO:0007669"/>
    <property type="project" value="TreeGrafter"/>
</dbReference>
<keyword evidence="3" id="KW-1185">Reference proteome</keyword>
<sequence>MLNFFYREASRASRGTAIVLNTFEELECSVLKEMPSILPLIYTIGPLFLLTNRLPANSLIISLSLSLWKHDTTCIGWLDDKRNGAVVYVNSRGITIMPNEKQVDFSLRMGIGEKWVRNFWVIQPDLVMGENAVMPEEFLVETKGRSLLADWCDQLVVLSYPAIGGFLMHSG</sequence>
<evidence type="ECO:0000313" key="3">
    <source>
        <dbReference type="Proteomes" id="UP000243459"/>
    </source>
</evidence>
<dbReference type="GO" id="GO:0080043">
    <property type="term" value="F:quercetin 3-O-glucosyltransferase activity"/>
    <property type="evidence" value="ECO:0007669"/>
    <property type="project" value="TreeGrafter"/>
</dbReference>
<dbReference type="Gramene" id="ONK75582">
    <property type="protein sequence ID" value="ONK75582"/>
    <property type="gene ID" value="A4U43_C03F18420"/>
</dbReference>
<proteinExistence type="inferred from homology"/>
<dbReference type="OMA" id="MNIRIRD"/>
<dbReference type="Gene3D" id="3.40.50.2000">
    <property type="entry name" value="Glycogen Phosphorylase B"/>
    <property type="match status" value="2"/>
</dbReference>
<reference evidence="3" key="1">
    <citation type="journal article" date="2017" name="Nat. Commun.">
        <title>The asparagus genome sheds light on the origin and evolution of a young Y chromosome.</title>
        <authorList>
            <person name="Harkess A."/>
            <person name="Zhou J."/>
            <person name="Xu C."/>
            <person name="Bowers J.E."/>
            <person name="Van der Hulst R."/>
            <person name="Ayyampalayam S."/>
            <person name="Mercati F."/>
            <person name="Riccardi P."/>
            <person name="McKain M.R."/>
            <person name="Kakrana A."/>
            <person name="Tang H."/>
            <person name="Ray J."/>
            <person name="Groenendijk J."/>
            <person name="Arikit S."/>
            <person name="Mathioni S.M."/>
            <person name="Nakano M."/>
            <person name="Shan H."/>
            <person name="Telgmann-Rauber A."/>
            <person name="Kanno A."/>
            <person name="Yue Z."/>
            <person name="Chen H."/>
            <person name="Li W."/>
            <person name="Chen Y."/>
            <person name="Xu X."/>
            <person name="Zhang Y."/>
            <person name="Luo S."/>
            <person name="Chen H."/>
            <person name="Gao J."/>
            <person name="Mao Z."/>
            <person name="Pires J.C."/>
            <person name="Luo M."/>
            <person name="Kudrna D."/>
            <person name="Wing R.A."/>
            <person name="Meyers B.C."/>
            <person name="Yi K."/>
            <person name="Kong H."/>
            <person name="Lavrijsen P."/>
            <person name="Sunseri F."/>
            <person name="Falavigna A."/>
            <person name="Ye Y."/>
            <person name="Leebens-Mack J.H."/>
            <person name="Chen G."/>
        </authorList>
    </citation>
    <scope>NUCLEOTIDE SEQUENCE [LARGE SCALE GENOMIC DNA]</scope>
    <source>
        <strain evidence="3">cv. DH0086</strain>
    </source>
</reference>
<dbReference type="OrthoDB" id="5835829at2759"/>
<accession>A0A5P1FBW2</accession>
<dbReference type="EMBL" id="CM007383">
    <property type="protein sequence ID" value="ONK75582.1"/>
    <property type="molecule type" value="Genomic_DNA"/>
</dbReference>
<protein>
    <submittedName>
        <fullName evidence="2">Uncharacterized protein</fullName>
    </submittedName>
</protein>
<dbReference type="PANTHER" id="PTHR11926:SF774">
    <property type="entry name" value="UDP-GLYCOSYLTRANSFERASE 85A1-RELATED"/>
    <property type="match status" value="1"/>
</dbReference>
<dbReference type="AlphaFoldDB" id="A0A5P1FBW2"/>
<organism evidence="2 3">
    <name type="scientific">Asparagus officinalis</name>
    <name type="common">Garden asparagus</name>
    <dbReference type="NCBI Taxonomy" id="4686"/>
    <lineage>
        <taxon>Eukaryota</taxon>
        <taxon>Viridiplantae</taxon>
        <taxon>Streptophyta</taxon>
        <taxon>Embryophyta</taxon>
        <taxon>Tracheophyta</taxon>
        <taxon>Spermatophyta</taxon>
        <taxon>Magnoliopsida</taxon>
        <taxon>Liliopsida</taxon>
        <taxon>Asparagales</taxon>
        <taxon>Asparagaceae</taxon>
        <taxon>Asparagoideae</taxon>
        <taxon>Asparagus</taxon>
    </lineage>
</organism>
<evidence type="ECO:0000256" key="1">
    <source>
        <dbReference type="ARBA" id="ARBA00009995"/>
    </source>
</evidence>
<name>A0A5P1FBW2_ASPOF</name>
<dbReference type="SUPFAM" id="SSF53756">
    <property type="entry name" value="UDP-Glycosyltransferase/glycogen phosphorylase"/>
    <property type="match status" value="1"/>
</dbReference>
<dbReference type="PANTHER" id="PTHR11926">
    <property type="entry name" value="GLUCOSYL/GLUCURONOSYL TRANSFERASES"/>
    <property type="match status" value="1"/>
</dbReference>
<dbReference type="Proteomes" id="UP000243459">
    <property type="component" value="Chromosome 3"/>
</dbReference>
<evidence type="ECO:0000313" key="2">
    <source>
        <dbReference type="EMBL" id="ONK75582.1"/>
    </source>
</evidence>
<gene>
    <name evidence="2" type="ORF">A4U43_C03F18420</name>
</gene>